<name>A0A849KAI3_9BURK</name>
<dbReference type="PROSITE" id="PS51318">
    <property type="entry name" value="TAT"/>
    <property type="match status" value="1"/>
</dbReference>
<proteinExistence type="inferred from homology"/>
<dbReference type="GO" id="GO:0120010">
    <property type="term" value="P:intermembrane phospholipid transfer"/>
    <property type="evidence" value="ECO:0007669"/>
    <property type="project" value="TreeGrafter"/>
</dbReference>
<accession>A0A849KAI3</accession>
<dbReference type="AlphaFoldDB" id="A0A849KAI3"/>
<evidence type="ECO:0000256" key="3">
    <source>
        <dbReference type="SAM" id="MobiDB-lite"/>
    </source>
</evidence>
<evidence type="ECO:0000313" key="5">
    <source>
        <dbReference type="EMBL" id="NNU42055.1"/>
    </source>
</evidence>
<reference evidence="5 6" key="1">
    <citation type="submission" date="2020-05" db="EMBL/GenBank/DDBJ databases">
        <authorList>
            <person name="Khan S.A."/>
            <person name="Jeon C.O."/>
            <person name="Chun B.H."/>
        </authorList>
    </citation>
    <scope>NUCLEOTIDE SEQUENCE [LARGE SCALE GENOMIC DNA]</scope>
    <source>
        <strain evidence="5 6">B156</strain>
    </source>
</reference>
<organism evidence="5 6">
    <name type="scientific">Ramlibacter montanisoli</name>
    <dbReference type="NCBI Taxonomy" id="2732512"/>
    <lineage>
        <taxon>Bacteria</taxon>
        <taxon>Pseudomonadati</taxon>
        <taxon>Pseudomonadota</taxon>
        <taxon>Betaproteobacteria</taxon>
        <taxon>Burkholderiales</taxon>
        <taxon>Comamonadaceae</taxon>
        <taxon>Ramlibacter</taxon>
    </lineage>
</organism>
<feature type="compositionally biased region" description="Low complexity" evidence="3">
    <location>
        <begin position="228"/>
        <end position="249"/>
    </location>
</feature>
<feature type="chain" id="PRO_5032496557" evidence="4">
    <location>
        <begin position="28"/>
        <end position="249"/>
    </location>
</feature>
<dbReference type="Pfam" id="PF04333">
    <property type="entry name" value="MlaA"/>
    <property type="match status" value="1"/>
</dbReference>
<dbReference type="PRINTS" id="PR01805">
    <property type="entry name" value="VACJLIPOPROT"/>
</dbReference>
<reference evidence="5 6" key="2">
    <citation type="submission" date="2020-06" db="EMBL/GenBank/DDBJ databases">
        <title>Ramlibacter rhizophilus sp. nov., isolated from rhizosphere soil of national flower Mugunghwa from South Korea.</title>
        <authorList>
            <person name="Zheng-Fei Y."/>
            <person name="Huan T."/>
        </authorList>
    </citation>
    <scope>NUCLEOTIDE SEQUENCE [LARGE SCALE GENOMIC DNA]</scope>
    <source>
        <strain evidence="5 6">B156</strain>
    </source>
</reference>
<dbReference type="PANTHER" id="PTHR30035">
    <property type="entry name" value="LIPOPROTEIN VACJ-RELATED"/>
    <property type="match status" value="1"/>
</dbReference>
<gene>
    <name evidence="5" type="ORF">HK415_01105</name>
</gene>
<protein>
    <submittedName>
        <fullName evidence="5">VacJ family lipoprotein</fullName>
    </submittedName>
</protein>
<dbReference type="InterPro" id="IPR006311">
    <property type="entry name" value="TAT_signal"/>
</dbReference>
<comment type="similarity">
    <text evidence="1">Belongs to the MlaA family.</text>
</comment>
<dbReference type="Proteomes" id="UP000552954">
    <property type="component" value="Unassembled WGS sequence"/>
</dbReference>
<evidence type="ECO:0000256" key="2">
    <source>
        <dbReference type="ARBA" id="ARBA00022729"/>
    </source>
</evidence>
<dbReference type="RefSeq" id="WP_171556458.1">
    <property type="nucleotide sequence ID" value="NZ_JABFCS010000001.1"/>
</dbReference>
<evidence type="ECO:0000256" key="4">
    <source>
        <dbReference type="SAM" id="SignalP"/>
    </source>
</evidence>
<keyword evidence="5" id="KW-0449">Lipoprotein</keyword>
<keyword evidence="6" id="KW-1185">Reference proteome</keyword>
<dbReference type="PANTHER" id="PTHR30035:SF3">
    <property type="entry name" value="INTERMEMBRANE PHOSPHOLIPID TRANSPORT SYSTEM LIPOPROTEIN MLAA"/>
    <property type="match status" value="1"/>
</dbReference>
<evidence type="ECO:0000313" key="6">
    <source>
        <dbReference type="Proteomes" id="UP000552954"/>
    </source>
</evidence>
<sequence length="249" mass="26016">MTKRRSVVATILAGAALLAAGAAAAQADPRDPLEPINRGVDALNQRVDRAAIQPVARAYERAVPSLVRRGASNFFANLGDVWSAANSVLQVKPGDAAQNFMRFAVNTTAGLAGVFDVATDIGIDRHKEDFGSTLARWGVPAGPYMVLPLMGPTTLRDAAGLPVDWAGHPLGQVSPAASRNAIAAAGAVDLRARLLPLDGALDQAFDRYTFMRDAYLQHRDAQVRDGEAAGAADAEPVAADGADPDIQAN</sequence>
<feature type="signal peptide" evidence="4">
    <location>
        <begin position="1"/>
        <end position="27"/>
    </location>
</feature>
<dbReference type="InterPro" id="IPR007428">
    <property type="entry name" value="MlaA"/>
</dbReference>
<dbReference type="EMBL" id="JABFCS010000001">
    <property type="protein sequence ID" value="NNU42055.1"/>
    <property type="molecule type" value="Genomic_DNA"/>
</dbReference>
<dbReference type="GO" id="GO:0016020">
    <property type="term" value="C:membrane"/>
    <property type="evidence" value="ECO:0007669"/>
    <property type="project" value="InterPro"/>
</dbReference>
<keyword evidence="2 4" id="KW-0732">Signal</keyword>
<evidence type="ECO:0000256" key="1">
    <source>
        <dbReference type="ARBA" id="ARBA00010634"/>
    </source>
</evidence>
<feature type="region of interest" description="Disordered" evidence="3">
    <location>
        <begin position="226"/>
        <end position="249"/>
    </location>
</feature>
<comment type="caution">
    <text evidence="5">The sequence shown here is derived from an EMBL/GenBank/DDBJ whole genome shotgun (WGS) entry which is preliminary data.</text>
</comment>